<name>A0A728EK64_SALET</name>
<proteinExistence type="predicted"/>
<dbReference type="AlphaFoldDB" id="A0A728EK64"/>
<comment type="caution">
    <text evidence="1">The sequence shown here is derived from an EMBL/GenBank/DDBJ whole genome shotgun (WGS) entry which is preliminary data.</text>
</comment>
<dbReference type="EMBL" id="DAARIH010000046">
    <property type="protein sequence ID" value="HAE2550335.1"/>
    <property type="molecule type" value="Genomic_DNA"/>
</dbReference>
<organism evidence="1">
    <name type="scientific">Salmonella enterica subsp. enterica serovar Javiana</name>
    <dbReference type="NCBI Taxonomy" id="363569"/>
    <lineage>
        <taxon>Bacteria</taxon>
        <taxon>Pseudomonadati</taxon>
        <taxon>Pseudomonadota</taxon>
        <taxon>Gammaproteobacteria</taxon>
        <taxon>Enterobacterales</taxon>
        <taxon>Enterobacteriaceae</taxon>
        <taxon>Salmonella</taxon>
    </lineage>
</organism>
<gene>
    <name evidence="1" type="ORF">G3331_004221</name>
</gene>
<evidence type="ECO:0000313" key="1">
    <source>
        <dbReference type="EMBL" id="HAE2550335.1"/>
    </source>
</evidence>
<reference evidence="1" key="2">
    <citation type="submission" date="2018-07" db="EMBL/GenBank/DDBJ databases">
        <authorList>
            <consortium name="NCBI Pathogen Detection Project"/>
        </authorList>
    </citation>
    <scope>NUCLEOTIDE SEQUENCE</scope>
    <source>
        <strain evidence="1">11-7312</strain>
    </source>
</reference>
<reference evidence="1" key="1">
    <citation type="journal article" date="2018" name="Genome Biol.">
        <title>SKESA: strategic k-mer extension for scrupulous assemblies.</title>
        <authorList>
            <person name="Souvorov A."/>
            <person name="Agarwala R."/>
            <person name="Lipman D.J."/>
        </authorList>
    </citation>
    <scope>NUCLEOTIDE SEQUENCE</scope>
    <source>
        <strain evidence="1">11-7312</strain>
    </source>
</reference>
<protein>
    <submittedName>
        <fullName evidence="1">Uncharacterized protein</fullName>
    </submittedName>
</protein>
<sequence>MSEQQNGGQAFPVAGSEHNYPIEGMTLRDYYAGKVLQGVMASGTSMSIGTNHEEAMLDMARAFYSMADAMIKARELP</sequence>
<accession>A0A728EK64</accession>